<dbReference type="AlphaFoldDB" id="A0A8E2GZB9"/>
<evidence type="ECO:0000313" key="1">
    <source>
        <dbReference type="EMBL" id="OJR56579.1"/>
    </source>
</evidence>
<accession>A0A8E2GZB9</accession>
<sequence length="51" mass="5884">MIYKTNCDNTRVDNYLRNNSFPSMIQAFTVSTPFSRILTVRNRKIIADPCG</sequence>
<evidence type="ECO:0000313" key="2">
    <source>
        <dbReference type="Proteomes" id="UP000184277"/>
    </source>
</evidence>
<proteinExistence type="predicted"/>
<comment type="caution">
    <text evidence="1">The sequence shown here is derived from an EMBL/GenBank/DDBJ whole genome shotgun (WGS) entry which is preliminary data.</text>
</comment>
<gene>
    <name evidence="1" type="ORF">BK383_03340</name>
</gene>
<reference evidence="1 2" key="1">
    <citation type="submission" date="2016-10" db="EMBL/GenBank/DDBJ databases">
        <title>Comprehensive resistome analysis reveals the prevalence of NDM and MCR-1 in Chinese poultry production.</title>
        <authorList>
            <person name="Wang Y."/>
            <person name="Zhang R."/>
            <person name="Li J."/>
            <person name="Wu Z."/>
            <person name="Wenjuan Y."/>
            <person name="Schwarz S."/>
            <person name="Tyrrell J."/>
            <person name="Zheng Y."/>
            <person name="Wang S."/>
            <person name="Shen Z."/>
            <person name="Liu Z."/>
            <person name="Lei L."/>
            <person name="Li M."/>
            <person name="Zhang Q."/>
            <person name="Wu C."/>
            <person name="Zhang Q."/>
            <person name="Wu Y."/>
            <person name="Walsh T."/>
            <person name="Shen J."/>
        </authorList>
    </citation>
    <scope>NUCLEOTIDE SEQUENCE [LARGE SCALE GENOMIC DNA]</scope>
    <source>
        <strain evidence="1 2">570</strain>
    </source>
</reference>
<organism evidence="1 2">
    <name type="scientific">Escherichia coli</name>
    <dbReference type="NCBI Taxonomy" id="562"/>
    <lineage>
        <taxon>Bacteria</taxon>
        <taxon>Pseudomonadati</taxon>
        <taxon>Pseudomonadota</taxon>
        <taxon>Gammaproteobacteria</taxon>
        <taxon>Enterobacterales</taxon>
        <taxon>Enterobacteriaceae</taxon>
        <taxon>Escherichia</taxon>
    </lineage>
</organism>
<dbReference type="EMBL" id="MOKI01000003">
    <property type="protein sequence ID" value="OJR56579.1"/>
    <property type="molecule type" value="Genomic_DNA"/>
</dbReference>
<name>A0A8E2GZB9_ECOLX</name>
<dbReference type="Proteomes" id="UP000184277">
    <property type="component" value="Unassembled WGS sequence"/>
</dbReference>
<protein>
    <submittedName>
        <fullName evidence="1">Uncharacterized protein</fullName>
    </submittedName>
</protein>